<keyword evidence="8" id="KW-1185">Reference proteome</keyword>
<reference evidence="7 8" key="1">
    <citation type="submission" date="2024-09" db="EMBL/GenBank/DDBJ databases">
        <title>Nodulacao em especies de Leguminosae Basais da Amazonia e Caracterizacao dos Rizobios e Bacterias Associadas aos Nodulos.</title>
        <authorList>
            <person name="Jambeiro I.C.A."/>
            <person name="Lopes I.S."/>
            <person name="Aguiar E.R.G.R."/>
            <person name="Santos A.F.J."/>
            <person name="Dos Santos J.M.F."/>
            <person name="Gross E."/>
        </authorList>
    </citation>
    <scope>NUCLEOTIDE SEQUENCE [LARGE SCALE GENOMIC DNA]</scope>
    <source>
        <strain evidence="7 8">BRUESC1165</strain>
    </source>
</reference>
<sequence>MVILVAGFALAQAGDAISQLTGLGAGLVGLVLVGFATSLPEVSSITAAVRMKRYEMALGDVFGTNLLTIGLLLLADVFYAGEPVLNTAGRFEAVASLLGLILTAVFVIGLLERKNKTFLRMGYDALAAILIFVGGIVLLYLLQM</sequence>
<evidence type="ECO:0000256" key="4">
    <source>
        <dbReference type="ARBA" id="ARBA00023136"/>
    </source>
</evidence>
<feature type="transmembrane region" description="Helical" evidence="5">
    <location>
        <begin position="123"/>
        <end position="142"/>
    </location>
</feature>
<dbReference type="Pfam" id="PF01699">
    <property type="entry name" value="Na_Ca_ex"/>
    <property type="match status" value="1"/>
</dbReference>
<dbReference type="RefSeq" id="WP_377030098.1">
    <property type="nucleotide sequence ID" value="NZ_JBHOMY010000038.1"/>
</dbReference>
<evidence type="ECO:0000259" key="6">
    <source>
        <dbReference type="Pfam" id="PF01699"/>
    </source>
</evidence>
<comment type="caution">
    <text evidence="7">The sequence shown here is derived from an EMBL/GenBank/DDBJ whole genome shotgun (WGS) entry which is preliminary data.</text>
</comment>
<keyword evidence="3 5" id="KW-1133">Transmembrane helix</keyword>
<proteinExistence type="predicted"/>
<feature type="transmembrane region" description="Helical" evidence="5">
    <location>
        <begin position="93"/>
        <end position="111"/>
    </location>
</feature>
<feature type="transmembrane region" description="Helical" evidence="5">
    <location>
        <begin position="61"/>
        <end position="81"/>
    </location>
</feature>
<dbReference type="InterPro" id="IPR044880">
    <property type="entry name" value="NCX_ion-bd_dom_sf"/>
</dbReference>
<keyword evidence="2 5" id="KW-0812">Transmembrane</keyword>
<accession>A0ABV6Y9M3</accession>
<evidence type="ECO:0000313" key="8">
    <source>
        <dbReference type="Proteomes" id="UP001593940"/>
    </source>
</evidence>
<dbReference type="Proteomes" id="UP001593940">
    <property type="component" value="Unassembled WGS sequence"/>
</dbReference>
<evidence type="ECO:0000256" key="3">
    <source>
        <dbReference type="ARBA" id="ARBA00022989"/>
    </source>
</evidence>
<keyword evidence="4 5" id="KW-0472">Membrane</keyword>
<evidence type="ECO:0000313" key="7">
    <source>
        <dbReference type="EMBL" id="MFC1457968.1"/>
    </source>
</evidence>
<feature type="domain" description="Sodium/calcium exchanger membrane region" evidence="6">
    <location>
        <begin position="2"/>
        <end position="137"/>
    </location>
</feature>
<comment type="subcellular location">
    <subcellularLocation>
        <location evidence="1">Membrane</location>
        <topology evidence="1">Multi-pass membrane protein</topology>
    </subcellularLocation>
</comment>
<dbReference type="InterPro" id="IPR004837">
    <property type="entry name" value="NaCa_Exmemb"/>
</dbReference>
<organism evidence="7 8">
    <name type="scientific">Microvirga arabica</name>
    <dbReference type="NCBI Taxonomy" id="1128671"/>
    <lineage>
        <taxon>Bacteria</taxon>
        <taxon>Pseudomonadati</taxon>
        <taxon>Pseudomonadota</taxon>
        <taxon>Alphaproteobacteria</taxon>
        <taxon>Hyphomicrobiales</taxon>
        <taxon>Methylobacteriaceae</taxon>
        <taxon>Microvirga</taxon>
    </lineage>
</organism>
<protein>
    <recommendedName>
        <fullName evidence="6">Sodium/calcium exchanger membrane region domain-containing protein</fullName>
    </recommendedName>
</protein>
<feature type="transmembrane region" description="Helical" evidence="5">
    <location>
        <begin position="23"/>
        <end position="49"/>
    </location>
</feature>
<evidence type="ECO:0000256" key="2">
    <source>
        <dbReference type="ARBA" id="ARBA00022692"/>
    </source>
</evidence>
<gene>
    <name evidence="7" type="ORF">ACETIH_14875</name>
</gene>
<evidence type="ECO:0000256" key="5">
    <source>
        <dbReference type="SAM" id="Phobius"/>
    </source>
</evidence>
<dbReference type="EMBL" id="JBHOMY010000038">
    <property type="protein sequence ID" value="MFC1457968.1"/>
    <property type="molecule type" value="Genomic_DNA"/>
</dbReference>
<name>A0ABV6Y9M3_9HYPH</name>
<evidence type="ECO:0000256" key="1">
    <source>
        <dbReference type="ARBA" id="ARBA00004141"/>
    </source>
</evidence>
<dbReference type="Gene3D" id="1.20.1420.30">
    <property type="entry name" value="NCX, central ion-binding region"/>
    <property type="match status" value="1"/>
</dbReference>